<feature type="non-terminal residue" evidence="6">
    <location>
        <position position="133"/>
    </location>
</feature>
<dbReference type="PANTHER" id="PTHR12911">
    <property type="entry name" value="SAD1/UNC-84-LIKE PROTEIN-RELATED"/>
    <property type="match status" value="1"/>
</dbReference>
<evidence type="ECO:0000256" key="1">
    <source>
        <dbReference type="ARBA" id="ARBA00004540"/>
    </source>
</evidence>
<sequence length="133" mass="15142">LTPTFIALAFYFQPDTSSEYCWFFQDSWIEVLIRLPTPVQLANITIQHALKIAPPLGTFSSTLTDFIVFGLDEEGNKETLLGAFTYDIQKEPTHTFHLSCVSPRAFTVLKLIIWSSWGESGYFCIYQVQVHGK</sequence>
<dbReference type="InterPro" id="IPR012919">
    <property type="entry name" value="SUN_dom"/>
</dbReference>
<dbReference type="EMBL" id="VWZX01003039">
    <property type="protein sequence ID" value="NXI37959.1"/>
    <property type="molecule type" value="Genomic_DNA"/>
</dbReference>
<reference evidence="6 7" key="1">
    <citation type="submission" date="2019-09" db="EMBL/GenBank/DDBJ databases">
        <title>Bird 10,000 Genomes (B10K) Project - Family phase.</title>
        <authorList>
            <person name="Zhang G."/>
        </authorList>
    </citation>
    <scope>NUCLEOTIDE SEQUENCE [LARGE SCALE GENOMIC DNA]</scope>
    <source>
        <strain evidence="6">B10K-DU-001-62</strain>
        <tissue evidence="6">Muscle</tissue>
    </source>
</reference>
<dbReference type="Gene3D" id="2.60.120.260">
    <property type="entry name" value="Galactose-binding domain-like"/>
    <property type="match status" value="1"/>
</dbReference>
<keyword evidence="7" id="KW-1185">Reference proteome</keyword>
<dbReference type="GO" id="GO:0043495">
    <property type="term" value="F:protein-membrane adaptor activity"/>
    <property type="evidence" value="ECO:0007669"/>
    <property type="project" value="TreeGrafter"/>
</dbReference>
<dbReference type="OrthoDB" id="342281at2759"/>
<evidence type="ECO:0000313" key="7">
    <source>
        <dbReference type="Proteomes" id="UP000566440"/>
    </source>
</evidence>
<evidence type="ECO:0000256" key="2">
    <source>
        <dbReference type="ARBA" id="ARBA00022692"/>
    </source>
</evidence>
<dbReference type="Proteomes" id="UP000566440">
    <property type="component" value="Unassembled WGS sequence"/>
</dbReference>
<protein>
    <submittedName>
        <fullName evidence="6">SPAG4 protein</fullName>
    </submittedName>
</protein>
<evidence type="ECO:0000256" key="3">
    <source>
        <dbReference type="ARBA" id="ARBA00022989"/>
    </source>
</evidence>
<dbReference type="AlphaFoldDB" id="A0A7K9SNY9"/>
<organism evidence="6 7">
    <name type="scientific">Galbula dea</name>
    <dbReference type="NCBI Taxonomy" id="1109041"/>
    <lineage>
        <taxon>Eukaryota</taxon>
        <taxon>Metazoa</taxon>
        <taxon>Chordata</taxon>
        <taxon>Craniata</taxon>
        <taxon>Vertebrata</taxon>
        <taxon>Euteleostomi</taxon>
        <taxon>Archelosauria</taxon>
        <taxon>Archosauria</taxon>
        <taxon>Dinosauria</taxon>
        <taxon>Saurischia</taxon>
        <taxon>Theropoda</taxon>
        <taxon>Coelurosauria</taxon>
        <taxon>Aves</taxon>
        <taxon>Neognathae</taxon>
        <taxon>Neoaves</taxon>
        <taxon>Telluraves</taxon>
        <taxon>Coraciimorphae</taxon>
        <taxon>Piciformes</taxon>
        <taxon>Galbulidae</taxon>
        <taxon>Galbula</taxon>
    </lineage>
</organism>
<dbReference type="PANTHER" id="PTHR12911:SF24">
    <property type="entry name" value="SUN DOMAIN-CONTAINING PROTEIN 3"/>
    <property type="match status" value="1"/>
</dbReference>
<evidence type="ECO:0000256" key="4">
    <source>
        <dbReference type="ARBA" id="ARBA00023136"/>
    </source>
</evidence>
<name>A0A7K9SNY9_9PICI</name>
<evidence type="ECO:0000313" key="6">
    <source>
        <dbReference type="EMBL" id="NXI37959.1"/>
    </source>
</evidence>
<keyword evidence="4" id="KW-0472">Membrane</keyword>
<feature type="non-terminal residue" evidence="6">
    <location>
        <position position="1"/>
    </location>
</feature>
<comment type="caution">
    <text evidence="6">The sequence shown here is derived from an EMBL/GenBank/DDBJ whole genome shotgun (WGS) entry which is preliminary data.</text>
</comment>
<comment type="subcellular location">
    <subcellularLocation>
        <location evidence="1">Nucleus inner membrane</location>
    </subcellularLocation>
</comment>
<proteinExistence type="predicted"/>
<keyword evidence="3" id="KW-1133">Transmembrane helix</keyword>
<dbReference type="Pfam" id="PF07738">
    <property type="entry name" value="Sad1_UNC"/>
    <property type="match status" value="1"/>
</dbReference>
<dbReference type="PROSITE" id="PS51469">
    <property type="entry name" value="SUN"/>
    <property type="match status" value="1"/>
</dbReference>
<dbReference type="GO" id="GO:0034993">
    <property type="term" value="C:meiotic nuclear membrane microtubule tethering complex"/>
    <property type="evidence" value="ECO:0007669"/>
    <property type="project" value="TreeGrafter"/>
</dbReference>
<accession>A0A7K9SNY9</accession>
<feature type="domain" description="SUN" evidence="5">
    <location>
        <begin position="1"/>
        <end position="133"/>
    </location>
</feature>
<gene>
    <name evidence="6" type="primary">Spag4</name>
    <name evidence="6" type="ORF">GALDEA_R13577</name>
</gene>
<keyword evidence="2" id="KW-0812">Transmembrane</keyword>
<dbReference type="GO" id="GO:0005637">
    <property type="term" value="C:nuclear inner membrane"/>
    <property type="evidence" value="ECO:0007669"/>
    <property type="project" value="UniProtKB-SubCell"/>
</dbReference>
<dbReference type="InterPro" id="IPR045119">
    <property type="entry name" value="SUN1-5"/>
</dbReference>
<evidence type="ECO:0000259" key="5">
    <source>
        <dbReference type="PROSITE" id="PS51469"/>
    </source>
</evidence>